<name>A0A0F9LWR2_9ZZZZ</name>
<organism evidence="1">
    <name type="scientific">marine sediment metagenome</name>
    <dbReference type="NCBI Taxonomy" id="412755"/>
    <lineage>
        <taxon>unclassified sequences</taxon>
        <taxon>metagenomes</taxon>
        <taxon>ecological metagenomes</taxon>
    </lineage>
</organism>
<accession>A0A0F9LWR2</accession>
<dbReference type="EMBL" id="LAZR01005477">
    <property type="protein sequence ID" value="KKM99604.1"/>
    <property type="molecule type" value="Genomic_DNA"/>
</dbReference>
<sequence length="236" mass="27505">MDDLMNKRPSLQFYPADWLKAVDLQMCSMNTIGIWINLLCRMWEAKEEGILSGKPGELALLVGAKPGEFKRFLREAGEHKFCDVLHNVTDCYAVVTIKCRRMNGVFLERERVKIAMREHRLQKSDVPSSSSSSTTKIYSAFMDYWNTQKNLPKIKRFTPTRIIKFKARLKEDYFAENWRLIVQKISATPFLTGDNDRNWRADVSWILSNSDNYIKVMEGKYDNNKKSKPMPSNFGR</sequence>
<proteinExistence type="predicted"/>
<dbReference type="AlphaFoldDB" id="A0A0F9LWR2"/>
<comment type="caution">
    <text evidence="1">The sequence shown here is derived from an EMBL/GenBank/DDBJ whole genome shotgun (WGS) entry which is preliminary data.</text>
</comment>
<evidence type="ECO:0008006" key="2">
    <source>
        <dbReference type="Google" id="ProtNLM"/>
    </source>
</evidence>
<protein>
    <recommendedName>
        <fullName evidence="2">DnaA N-terminal domain-containing protein</fullName>
    </recommendedName>
</protein>
<reference evidence="1" key="1">
    <citation type="journal article" date="2015" name="Nature">
        <title>Complex archaea that bridge the gap between prokaryotes and eukaryotes.</title>
        <authorList>
            <person name="Spang A."/>
            <person name="Saw J.H."/>
            <person name="Jorgensen S.L."/>
            <person name="Zaremba-Niedzwiedzka K."/>
            <person name="Martijn J."/>
            <person name="Lind A.E."/>
            <person name="van Eijk R."/>
            <person name="Schleper C."/>
            <person name="Guy L."/>
            <person name="Ettema T.J."/>
        </authorList>
    </citation>
    <scope>NUCLEOTIDE SEQUENCE</scope>
</reference>
<gene>
    <name evidence="1" type="ORF">LCGC14_1146140</name>
</gene>
<evidence type="ECO:0000313" key="1">
    <source>
        <dbReference type="EMBL" id="KKM99604.1"/>
    </source>
</evidence>